<sequence>MLPFTRYTSDILSSKHDHILENGAKPYSAEGKHTSCKYPIDKAFSFKLEPKGKYQMMFEAINDAILTINKCSKQPFEQDKVWDLLS</sequence>
<organism evidence="1 2">
    <name type="scientific">Canavalia gladiata</name>
    <name type="common">Sword bean</name>
    <name type="synonym">Dolichos gladiatus</name>
    <dbReference type="NCBI Taxonomy" id="3824"/>
    <lineage>
        <taxon>Eukaryota</taxon>
        <taxon>Viridiplantae</taxon>
        <taxon>Streptophyta</taxon>
        <taxon>Embryophyta</taxon>
        <taxon>Tracheophyta</taxon>
        <taxon>Spermatophyta</taxon>
        <taxon>Magnoliopsida</taxon>
        <taxon>eudicotyledons</taxon>
        <taxon>Gunneridae</taxon>
        <taxon>Pentapetalae</taxon>
        <taxon>rosids</taxon>
        <taxon>fabids</taxon>
        <taxon>Fabales</taxon>
        <taxon>Fabaceae</taxon>
        <taxon>Papilionoideae</taxon>
        <taxon>50 kb inversion clade</taxon>
        <taxon>NPAAA clade</taxon>
        <taxon>indigoferoid/millettioid clade</taxon>
        <taxon>Phaseoleae</taxon>
        <taxon>Canavalia</taxon>
    </lineage>
</organism>
<evidence type="ECO:0000313" key="2">
    <source>
        <dbReference type="Proteomes" id="UP001367508"/>
    </source>
</evidence>
<gene>
    <name evidence="1" type="ORF">VNO77_16648</name>
</gene>
<reference evidence="1 2" key="1">
    <citation type="submission" date="2024-01" db="EMBL/GenBank/DDBJ databases">
        <title>The genomes of 5 underutilized Papilionoideae crops provide insights into root nodulation and disease resistanc.</title>
        <authorList>
            <person name="Jiang F."/>
        </authorList>
    </citation>
    <scope>NUCLEOTIDE SEQUENCE [LARGE SCALE GENOMIC DNA]</scope>
    <source>
        <strain evidence="1">LVBAO_FW01</strain>
        <tissue evidence="1">Leaves</tissue>
    </source>
</reference>
<evidence type="ECO:0000313" key="1">
    <source>
        <dbReference type="EMBL" id="KAK7336116.1"/>
    </source>
</evidence>
<dbReference type="AlphaFoldDB" id="A0AAN9LI64"/>
<name>A0AAN9LI64_CANGL</name>
<proteinExistence type="predicted"/>
<dbReference type="Proteomes" id="UP001367508">
    <property type="component" value="Unassembled WGS sequence"/>
</dbReference>
<protein>
    <submittedName>
        <fullName evidence="1">Uncharacterized protein</fullName>
    </submittedName>
</protein>
<dbReference type="EMBL" id="JAYMYQ010000004">
    <property type="protein sequence ID" value="KAK7336116.1"/>
    <property type="molecule type" value="Genomic_DNA"/>
</dbReference>
<accession>A0AAN9LI64</accession>
<comment type="caution">
    <text evidence="1">The sequence shown here is derived from an EMBL/GenBank/DDBJ whole genome shotgun (WGS) entry which is preliminary data.</text>
</comment>
<keyword evidence="2" id="KW-1185">Reference proteome</keyword>